<sequence>MASAIAPNNHPPRIVPVSASERRSTRPLGWAITSCDALRQLSVSSASTTPSASA</sequence>
<feature type="region of interest" description="Disordered" evidence="1">
    <location>
        <begin position="1"/>
        <end position="25"/>
    </location>
</feature>
<evidence type="ECO:0000313" key="3">
    <source>
        <dbReference type="Proteomes" id="UP001150924"/>
    </source>
</evidence>
<dbReference type="EMBL" id="JAPNKE010000002">
    <property type="protein sequence ID" value="MCY1012968.1"/>
    <property type="molecule type" value="Genomic_DNA"/>
</dbReference>
<name>A0A9X3EZ04_9BACT</name>
<accession>A0A9X3EZ04</accession>
<dbReference type="AlphaFoldDB" id="A0A9X3EZ04"/>
<evidence type="ECO:0000313" key="2">
    <source>
        <dbReference type="EMBL" id="MCY1012968.1"/>
    </source>
</evidence>
<dbReference type="Proteomes" id="UP001150924">
    <property type="component" value="Unassembled WGS sequence"/>
</dbReference>
<evidence type="ECO:0000256" key="1">
    <source>
        <dbReference type="SAM" id="MobiDB-lite"/>
    </source>
</evidence>
<comment type="caution">
    <text evidence="2">The sequence shown here is derived from an EMBL/GenBank/DDBJ whole genome shotgun (WGS) entry which is preliminary data.</text>
</comment>
<protein>
    <submittedName>
        <fullName evidence="2">Uncharacterized protein</fullName>
    </submittedName>
</protein>
<keyword evidence="3" id="KW-1185">Reference proteome</keyword>
<organism evidence="2 3">
    <name type="scientific">Nannocystis pusilla</name>
    <dbReference type="NCBI Taxonomy" id="889268"/>
    <lineage>
        <taxon>Bacteria</taxon>
        <taxon>Pseudomonadati</taxon>
        <taxon>Myxococcota</taxon>
        <taxon>Polyangia</taxon>
        <taxon>Nannocystales</taxon>
        <taxon>Nannocystaceae</taxon>
        <taxon>Nannocystis</taxon>
    </lineage>
</organism>
<reference evidence="2" key="1">
    <citation type="submission" date="2022-11" db="EMBL/GenBank/DDBJ databases">
        <title>Minimal conservation of predation-associated metabolite biosynthetic gene clusters underscores biosynthetic potential of Myxococcota including descriptions for ten novel species: Archangium lansinium sp. nov., Myxococcus landrumus sp. nov., Nannocystis bai.</title>
        <authorList>
            <person name="Ahearne A."/>
            <person name="Stevens C."/>
            <person name="Phillips K."/>
        </authorList>
    </citation>
    <scope>NUCLEOTIDE SEQUENCE</scope>
    <source>
        <strain evidence="2">Na p29</strain>
    </source>
</reference>
<proteinExistence type="predicted"/>
<dbReference type="RefSeq" id="WP_267776558.1">
    <property type="nucleotide sequence ID" value="NZ_JAPNKE010000002.1"/>
</dbReference>
<gene>
    <name evidence="2" type="ORF">OV079_47030</name>
</gene>